<gene>
    <name evidence="1" type="ORF">IFK94_04235</name>
</gene>
<reference evidence="1 2" key="1">
    <citation type="submission" date="2020-08" db="EMBL/GenBank/DDBJ databases">
        <title>Acidobacteriota in marine sediments use diverse sulfur dissimilation pathways.</title>
        <authorList>
            <person name="Wasmund K."/>
        </authorList>
    </citation>
    <scope>NUCLEOTIDE SEQUENCE [LARGE SCALE GENOMIC DNA]</scope>
    <source>
        <strain evidence="1">MAG AM4</strain>
    </source>
</reference>
<proteinExistence type="predicted"/>
<protein>
    <submittedName>
        <fullName evidence="1">DUF3137 domain-containing protein</fullName>
    </submittedName>
</protein>
<evidence type="ECO:0000313" key="2">
    <source>
        <dbReference type="Proteomes" id="UP000648239"/>
    </source>
</evidence>
<dbReference type="EMBL" id="JACXWD010000008">
    <property type="protein sequence ID" value="MBD3867315.1"/>
    <property type="molecule type" value="Genomic_DNA"/>
</dbReference>
<sequence>MLNKNFREHEKEVWTRLSEEIGGRFNHEEKGEGRFDTVKAKVGPWTITLDLHADASYAHEDIHTRLRAPYINPDGFRFNVFKASMWDDVSAVFGGQDVEVGDSSFDDHFRIRGSDEDKVKDLFDDPRLRELLLQEPEAHLYVRDSGVWWESEFPDGVDEIVLEVGGAIADLGKLERLYSIFAASLHGLCRIGSAYEKEPDS</sequence>
<comment type="caution">
    <text evidence="1">The sequence shown here is derived from an EMBL/GenBank/DDBJ whole genome shotgun (WGS) entry which is preliminary data.</text>
</comment>
<name>A0A8J6XY15_9BACT</name>
<dbReference type="Proteomes" id="UP000648239">
    <property type="component" value="Unassembled WGS sequence"/>
</dbReference>
<evidence type="ECO:0000313" key="1">
    <source>
        <dbReference type="EMBL" id="MBD3867315.1"/>
    </source>
</evidence>
<accession>A0A8J6XY15</accession>
<organism evidence="1 2">
    <name type="scientific">Candidatus Polarisedimenticola svalbardensis</name>
    <dbReference type="NCBI Taxonomy" id="2886004"/>
    <lineage>
        <taxon>Bacteria</taxon>
        <taxon>Pseudomonadati</taxon>
        <taxon>Acidobacteriota</taxon>
        <taxon>Candidatus Polarisedimenticolia</taxon>
        <taxon>Candidatus Polarisedimenticolales</taxon>
        <taxon>Candidatus Polarisedimenticolaceae</taxon>
        <taxon>Candidatus Polarisedimenticola</taxon>
    </lineage>
</organism>
<dbReference type="AlphaFoldDB" id="A0A8J6XY15"/>